<dbReference type="GO" id="GO:0003700">
    <property type="term" value="F:DNA-binding transcription factor activity"/>
    <property type="evidence" value="ECO:0007669"/>
    <property type="project" value="InterPro"/>
</dbReference>
<dbReference type="PROSITE" id="PS50157">
    <property type="entry name" value="ZINC_FINGER_C2H2_2"/>
    <property type="match status" value="2"/>
</dbReference>
<dbReference type="Proteomes" id="UP001210211">
    <property type="component" value="Unassembled WGS sequence"/>
</dbReference>
<dbReference type="InterPro" id="IPR044653">
    <property type="entry name" value="AZF1/2/3-like"/>
</dbReference>
<dbReference type="EMBL" id="JAMRDG010000001">
    <property type="protein sequence ID" value="KAJ3697870.1"/>
    <property type="molecule type" value="Genomic_DNA"/>
</dbReference>
<dbReference type="AlphaFoldDB" id="A0AAD6ER35"/>
<evidence type="ECO:0000256" key="2">
    <source>
        <dbReference type="ARBA" id="ARBA00022737"/>
    </source>
</evidence>
<evidence type="ECO:0000259" key="9">
    <source>
        <dbReference type="PROSITE" id="PS50157"/>
    </source>
</evidence>
<proteinExistence type="predicted"/>
<dbReference type="SUPFAM" id="SSF57667">
    <property type="entry name" value="beta-beta-alpha zinc fingers"/>
    <property type="match status" value="1"/>
</dbReference>
<evidence type="ECO:0000256" key="5">
    <source>
        <dbReference type="ARBA" id="ARBA00023015"/>
    </source>
</evidence>
<dbReference type="GO" id="GO:0005634">
    <property type="term" value="C:nucleus"/>
    <property type="evidence" value="ECO:0007669"/>
    <property type="project" value="TreeGrafter"/>
</dbReference>
<organism evidence="10 11">
    <name type="scientific">Rhynchospora tenuis</name>
    <dbReference type="NCBI Taxonomy" id="198213"/>
    <lineage>
        <taxon>Eukaryota</taxon>
        <taxon>Viridiplantae</taxon>
        <taxon>Streptophyta</taxon>
        <taxon>Embryophyta</taxon>
        <taxon>Tracheophyta</taxon>
        <taxon>Spermatophyta</taxon>
        <taxon>Magnoliopsida</taxon>
        <taxon>Liliopsida</taxon>
        <taxon>Poales</taxon>
        <taxon>Cyperaceae</taxon>
        <taxon>Cyperoideae</taxon>
        <taxon>Rhynchosporeae</taxon>
        <taxon>Rhynchospora</taxon>
    </lineage>
</organism>
<keyword evidence="3 7" id="KW-0863">Zinc-finger</keyword>
<dbReference type="GO" id="GO:0000976">
    <property type="term" value="F:transcription cis-regulatory region binding"/>
    <property type="evidence" value="ECO:0007669"/>
    <property type="project" value="TreeGrafter"/>
</dbReference>
<dbReference type="GO" id="GO:0008270">
    <property type="term" value="F:zinc ion binding"/>
    <property type="evidence" value="ECO:0007669"/>
    <property type="project" value="UniProtKB-KW"/>
</dbReference>
<evidence type="ECO:0000256" key="1">
    <source>
        <dbReference type="ARBA" id="ARBA00022723"/>
    </source>
</evidence>
<dbReference type="PANTHER" id="PTHR45988">
    <property type="entry name" value="C2H2 TYPE ZINC FINGER TRANSCRIPTION FACTOR FAMILY-RELATED"/>
    <property type="match status" value="1"/>
</dbReference>
<evidence type="ECO:0000256" key="7">
    <source>
        <dbReference type="PROSITE-ProRule" id="PRU00042"/>
    </source>
</evidence>
<dbReference type="PANTHER" id="PTHR45988:SF1">
    <property type="entry name" value="ZINC FINGER PROTEIN AZF2"/>
    <property type="match status" value="1"/>
</dbReference>
<evidence type="ECO:0000256" key="3">
    <source>
        <dbReference type="ARBA" id="ARBA00022771"/>
    </source>
</evidence>
<feature type="region of interest" description="Disordered" evidence="8">
    <location>
        <begin position="150"/>
        <end position="178"/>
    </location>
</feature>
<evidence type="ECO:0000313" key="11">
    <source>
        <dbReference type="Proteomes" id="UP001210211"/>
    </source>
</evidence>
<evidence type="ECO:0000256" key="8">
    <source>
        <dbReference type="SAM" id="MobiDB-lite"/>
    </source>
</evidence>
<keyword evidence="5" id="KW-0805">Transcription regulation</keyword>
<evidence type="ECO:0000256" key="6">
    <source>
        <dbReference type="ARBA" id="ARBA00023163"/>
    </source>
</evidence>
<dbReference type="InterPro" id="IPR013087">
    <property type="entry name" value="Znf_C2H2_type"/>
</dbReference>
<dbReference type="SMART" id="SM00355">
    <property type="entry name" value="ZnF_C2H2"/>
    <property type="match status" value="2"/>
</dbReference>
<keyword evidence="1" id="KW-0479">Metal-binding</keyword>
<evidence type="ECO:0000313" key="10">
    <source>
        <dbReference type="EMBL" id="KAJ3697870.1"/>
    </source>
</evidence>
<dbReference type="PROSITE" id="PS00028">
    <property type="entry name" value="ZINC_FINGER_C2H2_1"/>
    <property type="match status" value="2"/>
</dbReference>
<reference evidence="10 11" key="1">
    <citation type="journal article" date="2022" name="Cell">
        <title>Repeat-based holocentromeres influence genome architecture and karyotype evolution.</title>
        <authorList>
            <person name="Hofstatter P.G."/>
            <person name="Thangavel G."/>
            <person name="Lux T."/>
            <person name="Neumann P."/>
            <person name="Vondrak T."/>
            <person name="Novak P."/>
            <person name="Zhang M."/>
            <person name="Costa L."/>
            <person name="Castellani M."/>
            <person name="Scott A."/>
            <person name="Toegelov H."/>
            <person name="Fuchs J."/>
            <person name="Mata-Sucre Y."/>
            <person name="Dias Y."/>
            <person name="Vanzela A.L.L."/>
            <person name="Huettel B."/>
            <person name="Almeida C.C.S."/>
            <person name="Simkova H."/>
            <person name="Souza G."/>
            <person name="Pedrosa-Harand A."/>
            <person name="Macas J."/>
            <person name="Mayer K.F.X."/>
            <person name="Houben A."/>
            <person name="Marques A."/>
        </authorList>
    </citation>
    <scope>NUCLEOTIDE SEQUENCE [LARGE SCALE GENOMIC DNA]</scope>
    <source>
        <strain evidence="10">RhyTen1mFocal</strain>
    </source>
</reference>
<keyword evidence="2" id="KW-0677">Repeat</keyword>
<evidence type="ECO:0000256" key="4">
    <source>
        <dbReference type="ARBA" id="ARBA00022833"/>
    </source>
</evidence>
<dbReference type="InterPro" id="IPR036236">
    <property type="entry name" value="Znf_C2H2_sf"/>
</dbReference>
<feature type="domain" description="C2H2-type" evidence="9">
    <location>
        <begin position="99"/>
        <end position="121"/>
    </location>
</feature>
<keyword evidence="4" id="KW-0862">Zinc</keyword>
<dbReference type="Pfam" id="PF13912">
    <property type="entry name" value="zf-C2H2_6"/>
    <property type="match status" value="2"/>
</dbReference>
<sequence length="178" mass="19563">MAPQIESLSSSFQAMTQDDYLSLCLRILSQCPPDQKIAKHSANHSKLRFKCSICGKAFSSYHALGGHKSSHRRPVDPDQIIPANINVNTDLIDSEGVPHRCNVCYKSFATGQALGGHKRCHYLDGYLTSGSNTSASTLSSVRDFDLNLPPKKEYGANGWGEEEEVSSPMPVKKQPRLI</sequence>
<protein>
    <recommendedName>
        <fullName evidence="9">C2H2-type domain-containing protein</fullName>
    </recommendedName>
</protein>
<comment type="caution">
    <text evidence="10">The sequence shown here is derived from an EMBL/GenBank/DDBJ whole genome shotgun (WGS) entry which is preliminary data.</text>
</comment>
<feature type="domain" description="C2H2-type" evidence="9">
    <location>
        <begin position="49"/>
        <end position="71"/>
    </location>
</feature>
<dbReference type="Gene3D" id="3.30.160.60">
    <property type="entry name" value="Classic Zinc Finger"/>
    <property type="match status" value="1"/>
</dbReference>
<keyword evidence="6" id="KW-0804">Transcription</keyword>
<keyword evidence="11" id="KW-1185">Reference proteome</keyword>
<gene>
    <name evidence="10" type="ORF">LUZ61_001575</name>
</gene>
<accession>A0AAD6ER35</accession>
<name>A0AAD6ER35_9POAL</name>